<dbReference type="EMBL" id="GBHO01019634">
    <property type="protein sequence ID" value="JAG23970.1"/>
    <property type="molecule type" value="Transcribed_RNA"/>
</dbReference>
<reference evidence="2" key="1">
    <citation type="journal article" date="2014" name="PLoS ONE">
        <title>Transcriptome-Based Identification of ABC Transporters in the Western Tarnished Plant Bug Lygus hesperus.</title>
        <authorList>
            <person name="Hull J.J."/>
            <person name="Chaney K."/>
            <person name="Geib S.M."/>
            <person name="Fabrick J.A."/>
            <person name="Brent C.S."/>
            <person name="Walsh D."/>
            <person name="Lavine L.C."/>
        </authorList>
    </citation>
    <scope>NUCLEOTIDE SEQUENCE</scope>
</reference>
<feature type="non-terminal residue" evidence="2">
    <location>
        <position position="111"/>
    </location>
</feature>
<feature type="region of interest" description="Disordered" evidence="1">
    <location>
        <begin position="60"/>
        <end position="82"/>
    </location>
</feature>
<protein>
    <submittedName>
        <fullName evidence="2">Uncharacterized protein</fullName>
    </submittedName>
</protein>
<accession>A0A0A9Y353</accession>
<evidence type="ECO:0000313" key="2">
    <source>
        <dbReference type="EMBL" id="JAG23970.1"/>
    </source>
</evidence>
<gene>
    <name evidence="2" type="ORF">CM83_102959</name>
</gene>
<dbReference type="AlphaFoldDB" id="A0A0A9Y353"/>
<evidence type="ECO:0000256" key="1">
    <source>
        <dbReference type="SAM" id="MobiDB-lite"/>
    </source>
</evidence>
<organism evidence="2">
    <name type="scientific">Lygus hesperus</name>
    <name type="common">Western plant bug</name>
    <dbReference type="NCBI Taxonomy" id="30085"/>
    <lineage>
        <taxon>Eukaryota</taxon>
        <taxon>Metazoa</taxon>
        <taxon>Ecdysozoa</taxon>
        <taxon>Arthropoda</taxon>
        <taxon>Hexapoda</taxon>
        <taxon>Insecta</taxon>
        <taxon>Pterygota</taxon>
        <taxon>Neoptera</taxon>
        <taxon>Paraneoptera</taxon>
        <taxon>Hemiptera</taxon>
        <taxon>Heteroptera</taxon>
        <taxon>Panheteroptera</taxon>
        <taxon>Cimicomorpha</taxon>
        <taxon>Miridae</taxon>
        <taxon>Mirini</taxon>
        <taxon>Lygus</taxon>
    </lineage>
</organism>
<reference evidence="2" key="2">
    <citation type="submission" date="2014-07" db="EMBL/GenBank/DDBJ databases">
        <authorList>
            <person name="Hull J."/>
        </authorList>
    </citation>
    <scope>NUCLEOTIDE SEQUENCE</scope>
</reference>
<feature type="compositionally biased region" description="Basic and acidic residues" evidence="1">
    <location>
        <begin position="61"/>
        <end position="82"/>
    </location>
</feature>
<sequence>MKRRKGTNEPIYTSRGKLLLSKVTPSESAQSTGNGISCADENGREIKVCHDVVIIDLVEQTTEKDTSKPEKRNNDEDYEDPDNKAETFFKEVIFFLSRAMSCSVIFSLISL</sequence>
<proteinExistence type="predicted"/>
<name>A0A0A9Y353_LYGHE</name>